<evidence type="ECO:0000313" key="2">
    <source>
        <dbReference type="Proteomes" id="UP000790377"/>
    </source>
</evidence>
<dbReference type="EMBL" id="MU267609">
    <property type="protein sequence ID" value="KAH7914748.1"/>
    <property type="molecule type" value="Genomic_DNA"/>
</dbReference>
<protein>
    <submittedName>
        <fullName evidence="1">Arginase/deacetylase</fullName>
    </submittedName>
</protein>
<accession>A0ACB8ANZ8</accession>
<organism evidence="1 2">
    <name type="scientific">Hygrophoropsis aurantiaca</name>
    <dbReference type="NCBI Taxonomy" id="72124"/>
    <lineage>
        <taxon>Eukaryota</taxon>
        <taxon>Fungi</taxon>
        <taxon>Dikarya</taxon>
        <taxon>Basidiomycota</taxon>
        <taxon>Agaricomycotina</taxon>
        <taxon>Agaricomycetes</taxon>
        <taxon>Agaricomycetidae</taxon>
        <taxon>Boletales</taxon>
        <taxon>Coniophorineae</taxon>
        <taxon>Hygrophoropsidaceae</taxon>
        <taxon>Hygrophoropsis</taxon>
    </lineage>
</organism>
<sequence length="389" mass="42167">MNVLLFTAITLVSVSAHQHVLIDTPNQQEPWAAKYGGQVDLSFSGPLSYSHLPYARCLDDPSTAFDIAILGMPFDTATTYRPGARFGPSAIRLGSRRQSAQGGYALNWMTNPYLSAKIIDCGDVPVSPFDNALAIDQIATAYTTLLNRPSAGDDVQGSLTGRLAKDGVDHPRIVTLGGDHTIVWPILRSLHQVYGPISVIHFDAHIDTWPTLASNASEQSRVTHGTFFTLAFEEGLMSNTSIHAGIRNKLQGPELIEHDEAVGFELIMADDIDDFGTDALIRKIRTRVGNSPVYLSFDIDTIDPGQAPATGTPEPAGWTSRETKRILRGLAGLNFVGADIVEVAPAYDNADITGILAAGLVDDFLTLFVQDEPPKRRTTEFNHGARDDL</sequence>
<evidence type="ECO:0000313" key="1">
    <source>
        <dbReference type="EMBL" id="KAH7914748.1"/>
    </source>
</evidence>
<proteinExistence type="predicted"/>
<keyword evidence="2" id="KW-1185">Reference proteome</keyword>
<dbReference type="Proteomes" id="UP000790377">
    <property type="component" value="Unassembled WGS sequence"/>
</dbReference>
<gene>
    <name evidence="1" type="ORF">BJ138DRAFT_314796</name>
</gene>
<name>A0ACB8ANZ8_9AGAM</name>
<reference evidence="1" key="1">
    <citation type="journal article" date="2021" name="New Phytol.">
        <title>Evolutionary innovations through gain and loss of genes in the ectomycorrhizal Boletales.</title>
        <authorList>
            <person name="Wu G."/>
            <person name="Miyauchi S."/>
            <person name="Morin E."/>
            <person name="Kuo A."/>
            <person name="Drula E."/>
            <person name="Varga T."/>
            <person name="Kohler A."/>
            <person name="Feng B."/>
            <person name="Cao Y."/>
            <person name="Lipzen A."/>
            <person name="Daum C."/>
            <person name="Hundley H."/>
            <person name="Pangilinan J."/>
            <person name="Johnson J."/>
            <person name="Barry K."/>
            <person name="LaButti K."/>
            <person name="Ng V."/>
            <person name="Ahrendt S."/>
            <person name="Min B."/>
            <person name="Choi I.G."/>
            <person name="Park H."/>
            <person name="Plett J.M."/>
            <person name="Magnuson J."/>
            <person name="Spatafora J.W."/>
            <person name="Nagy L.G."/>
            <person name="Henrissat B."/>
            <person name="Grigoriev I.V."/>
            <person name="Yang Z.L."/>
            <person name="Xu J."/>
            <person name="Martin F.M."/>
        </authorList>
    </citation>
    <scope>NUCLEOTIDE SEQUENCE</scope>
    <source>
        <strain evidence="1">ATCC 28755</strain>
    </source>
</reference>
<comment type="caution">
    <text evidence="1">The sequence shown here is derived from an EMBL/GenBank/DDBJ whole genome shotgun (WGS) entry which is preliminary data.</text>
</comment>